<comment type="caution">
    <text evidence="1">The sequence shown here is derived from an EMBL/GenBank/DDBJ whole genome shotgun (WGS) entry which is preliminary data.</text>
</comment>
<accession>A0A326UK44</accession>
<reference evidence="1 2" key="1">
    <citation type="submission" date="2018-06" db="EMBL/GenBank/DDBJ databases">
        <title>Genomic Encyclopedia of Archaeal and Bacterial Type Strains, Phase II (KMG-II): from individual species to whole genera.</title>
        <authorList>
            <person name="Goeker M."/>
        </authorList>
    </citation>
    <scope>NUCLEOTIDE SEQUENCE [LARGE SCALE GENOMIC DNA]</scope>
    <source>
        <strain evidence="1 2">ATCC BAA-1881</strain>
    </source>
</reference>
<dbReference type="Pfam" id="PF09620">
    <property type="entry name" value="Cas_csx3"/>
    <property type="match status" value="1"/>
</dbReference>
<dbReference type="Proteomes" id="UP000248806">
    <property type="component" value="Unassembled WGS sequence"/>
</dbReference>
<organism evidence="1 2">
    <name type="scientific">Thermosporothrix hazakensis</name>
    <dbReference type="NCBI Taxonomy" id="644383"/>
    <lineage>
        <taxon>Bacteria</taxon>
        <taxon>Bacillati</taxon>
        <taxon>Chloroflexota</taxon>
        <taxon>Ktedonobacteria</taxon>
        <taxon>Ktedonobacterales</taxon>
        <taxon>Thermosporotrichaceae</taxon>
        <taxon>Thermosporothrix</taxon>
    </lineage>
</organism>
<keyword evidence="2" id="KW-1185">Reference proteome</keyword>
<protein>
    <submittedName>
        <fullName evidence="1">CRISPR-associated protein Csx3</fullName>
    </submittedName>
</protein>
<evidence type="ECO:0000313" key="1">
    <source>
        <dbReference type="EMBL" id="PZW32793.1"/>
    </source>
</evidence>
<dbReference type="InterPro" id="IPR013409">
    <property type="entry name" value="CRISPR-assoc_prot_Crn3/Csx3"/>
</dbReference>
<name>A0A326UK44_THEHA</name>
<dbReference type="AlphaFoldDB" id="A0A326UK44"/>
<sequence>MFDPEYTNNNIITTWSLPAILIGGPPKAGKSVLTYNLTQELRRLDIQHYVLRANPDIEGDWFYNNTDISTVNQIVGEVREYQRWTDPFRDGVCRDIRRRHLPLIVDLGGRPRVEDNCIFSACTHAILLLKEGDEQETQKWHDFVALNGLPLLAVLYSQREGTASYTEQDSIIAGTITGLEPYAKLYNATFDAVRDRVIQLFNTFSLEELEEHHMRNAPFEYVINPKIRLRELDRYACSWTTNLLPLLLEQVPKEAAIAVYDRATNWVYAALALHAGTEPFAQFDACIGWITPPVLRAGELQKKDVLSIATHTTVDGIFHIKIHPYHNYLDYRRTDELAFPVPPPEHGIVISGELPLWLYTALARFYAQWDVPWIALEDANIGRYVVIASRTASHPIGKTLPRFA</sequence>
<proteinExistence type="predicted"/>
<gene>
    <name evidence="1" type="ORF">EI42_01885</name>
</gene>
<dbReference type="EMBL" id="QKUF01000004">
    <property type="protein sequence ID" value="PZW32793.1"/>
    <property type="molecule type" value="Genomic_DNA"/>
</dbReference>
<evidence type="ECO:0000313" key="2">
    <source>
        <dbReference type="Proteomes" id="UP000248806"/>
    </source>
</evidence>
<dbReference type="RefSeq" id="WP_170142493.1">
    <property type="nucleotide sequence ID" value="NZ_BIFX01000002.1"/>
</dbReference>